<reference evidence="7 8" key="1">
    <citation type="submission" date="2020-01" db="EMBL/GenBank/DDBJ databases">
        <title>Paenibacillus sp. nov., isolated from tomato rhizosphere.</title>
        <authorList>
            <person name="Weon H.-Y."/>
            <person name="Lee S.A."/>
        </authorList>
    </citation>
    <scope>NUCLEOTIDE SEQUENCE [LARGE SCALE GENOMIC DNA]</scope>
    <source>
        <strain evidence="7 8">12200R-189</strain>
    </source>
</reference>
<dbReference type="KEGG" id="plyc:GXP70_03280"/>
<dbReference type="InterPro" id="IPR018062">
    <property type="entry name" value="HTH_AraC-typ_CS"/>
</dbReference>
<evidence type="ECO:0000256" key="4">
    <source>
        <dbReference type="PROSITE-ProRule" id="PRU00169"/>
    </source>
</evidence>
<dbReference type="AlphaFoldDB" id="A0A6C0FQB6"/>
<dbReference type="Pfam" id="PF00072">
    <property type="entry name" value="Response_reg"/>
    <property type="match status" value="1"/>
</dbReference>
<dbReference type="PANTHER" id="PTHR43280">
    <property type="entry name" value="ARAC-FAMILY TRANSCRIPTIONAL REGULATOR"/>
    <property type="match status" value="1"/>
</dbReference>
<keyword evidence="3" id="KW-0804">Transcription</keyword>
<dbReference type="PROSITE" id="PS00041">
    <property type="entry name" value="HTH_ARAC_FAMILY_1"/>
    <property type="match status" value="1"/>
</dbReference>
<dbReference type="InterPro" id="IPR018060">
    <property type="entry name" value="HTH_AraC"/>
</dbReference>
<evidence type="ECO:0000256" key="2">
    <source>
        <dbReference type="ARBA" id="ARBA00023125"/>
    </source>
</evidence>
<dbReference type="GO" id="GO:0043565">
    <property type="term" value="F:sequence-specific DNA binding"/>
    <property type="evidence" value="ECO:0007669"/>
    <property type="project" value="InterPro"/>
</dbReference>
<sequence>MRYNLLVVDDEEIAVRGIVEGIDWSDLPFDRILTAIDAEEAKQIFNEQPVHVMISDIDMPMENGIQLLEWVNAHSPATETIFLTGHADFRFAQQAVQLASFDYLLKPIDHEVLKGCVVRALSAVREREREDAVNQTYAYYYDQWNRQLPLLVERMWQDILQGRTASVRELEAMFSLYGLPLDPGKHILPVLVSVEEWKVEWNARDEEIMAYAIKNAASEMLLDGRPGHVVQDGGLIFALLYAPEPGDAALADAGQPSTPPTLPARAGEFIRKSGQYLYAVVSCYIGEAVPVAELRQAVLQLAELERTNVGRTGGVFRSSDSKQTLPKKCGVPQPNAQEWSALAEAGKLKELEARIEEQFGLLQRDQPDHAYLVQYYYGAVNAIFQLLQRRGLSVDELYPGDDWRGGEQLFKSLPAMKNWTQQSFGRAAAYFGTREKEASVTVNKVKRFMEANLHEEMNREAIAGHVHLNPAYLSRLFRRETGLSLTEYMVELRMRKAQQELTETDAKISDIALGVGYCNFSHFAKQFKKATGLTPQEFRRGCRPAAAE</sequence>
<keyword evidence="4" id="KW-0597">Phosphoprotein</keyword>
<dbReference type="PRINTS" id="PR00032">
    <property type="entry name" value="HTHARAC"/>
</dbReference>
<keyword evidence="8" id="KW-1185">Reference proteome</keyword>
<evidence type="ECO:0000259" key="6">
    <source>
        <dbReference type="PROSITE" id="PS50110"/>
    </source>
</evidence>
<name>A0A6C0FQB6_9BACL</name>
<keyword evidence="2" id="KW-0238">DNA-binding</keyword>
<dbReference type="EMBL" id="CP048209">
    <property type="protein sequence ID" value="QHT59077.1"/>
    <property type="molecule type" value="Genomic_DNA"/>
</dbReference>
<dbReference type="PANTHER" id="PTHR43280:SF2">
    <property type="entry name" value="HTH-TYPE TRANSCRIPTIONAL REGULATOR EXSA"/>
    <property type="match status" value="1"/>
</dbReference>
<feature type="modified residue" description="4-aspartylphosphate" evidence="4">
    <location>
        <position position="56"/>
    </location>
</feature>
<dbReference type="SUPFAM" id="SSF52172">
    <property type="entry name" value="CheY-like"/>
    <property type="match status" value="1"/>
</dbReference>
<dbReference type="PROSITE" id="PS50110">
    <property type="entry name" value="RESPONSE_REGULATORY"/>
    <property type="match status" value="1"/>
</dbReference>
<dbReference type="InterPro" id="IPR011006">
    <property type="entry name" value="CheY-like_superfamily"/>
</dbReference>
<gene>
    <name evidence="7" type="ORF">GXP70_03280</name>
</gene>
<dbReference type="SMART" id="SM00342">
    <property type="entry name" value="HTH_ARAC"/>
    <property type="match status" value="1"/>
</dbReference>
<dbReference type="GO" id="GO:0000160">
    <property type="term" value="P:phosphorelay signal transduction system"/>
    <property type="evidence" value="ECO:0007669"/>
    <property type="project" value="InterPro"/>
</dbReference>
<dbReference type="SUPFAM" id="SSF46689">
    <property type="entry name" value="Homeodomain-like"/>
    <property type="match status" value="2"/>
</dbReference>
<accession>A0A6C0FQB6</accession>
<dbReference type="Gene3D" id="1.10.10.60">
    <property type="entry name" value="Homeodomain-like"/>
    <property type="match status" value="2"/>
</dbReference>
<dbReference type="InterPro" id="IPR020449">
    <property type="entry name" value="Tscrpt_reg_AraC-type_HTH"/>
</dbReference>
<feature type="domain" description="Response regulatory" evidence="6">
    <location>
        <begin position="4"/>
        <end position="121"/>
    </location>
</feature>
<feature type="domain" description="HTH araC/xylS-type" evidence="5">
    <location>
        <begin position="443"/>
        <end position="541"/>
    </location>
</feature>
<evidence type="ECO:0000256" key="1">
    <source>
        <dbReference type="ARBA" id="ARBA00023015"/>
    </source>
</evidence>
<organism evidence="7 8">
    <name type="scientific">Paenibacillus lycopersici</name>
    <dbReference type="NCBI Taxonomy" id="2704462"/>
    <lineage>
        <taxon>Bacteria</taxon>
        <taxon>Bacillati</taxon>
        <taxon>Bacillota</taxon>
        <taxon>Bacilli</taxon>
        <taxon>Bacillales</taxon>
        <taxon>Paenibacillaceae</taxon>
        <taxon>Paenibacillus</taxon>
    </lineage>
</organism>
<dbReference type="PROSITE" id="PS01124">
    <property type="entry name" value="HTH_ARAC_FAMILY_2"/>
    <property type="match status" value="1"/>
</dbReference>
<dbReference type="CDD" id="cd17536">
    <property type="entry name" value="REC_YesN-like"/>
    <property type="match status" value="1"/>
</dbReference>
<dbReference type="SMART" id="SM00448">
    <property type="entry name" value="REC"/>
    <property type="match status" value="1"/>
</dbReference>
<protein>
    <submittedName>
        <fullName evidence="7">Helix-turn-helix domain-containing protein</fullName>
    </submittedName>
</protein>
<evidence type="ECO:0000313" key="7">
    <source>
        <dbReference type="EMBL" id="QHT59077.1"/>
    </source>
</evidence>
<evidence type="ECO:0000259" key="5">
    <source>
        <dbReference type="PROSITE" id="PS01124"/>
    </source>
</evidence>
<evidence type="ECO:0000256" key="3">
    <source>
        <dbReference type="ARBA" id="ARBA00023163"/>
    </source>
</evidence>
<keyword evidence="1" id="KW-0805">Transcription regulation</keyword>
<evidence type="ECO:0000313" key="8">
    <source>
        <dbReference type="Proteomes" id="UP000476064"/>
    </source>
</evidence>
<dbReference type="RefSeq" id="WP_162355145.1">
    <property type="nucleotide sequence ID" value="NZ_CP048209.1"/>
</dbReference>
<dbReference type="GO" id="GO:0003700">
    <property type="term" value="F:DNA-binding transcription factor activity"/>
    <property type="evidence" value="ECO:0007669"/>
    <property type="project" value="InterPro"/>
</dbReference>
<dbReference type="Gene3D" id="3.40.50.2300">
    <property type="match status" value="1"/>
</dbReference>
<proteinExistence type="predicted"/>
<dbReference type="InterPro" id="IPR001789">
    <property type="entry name" value="Sig_transdc_resp-reg_receiver"/>
</dbReference>
<dbReference type="Pfam" id="PF12833">
    <property type="entry name" value="HTH_18"/>
    <property type="match status" value="1"/>
</dbReference>
<dbReference type="InterPro" id="IPR009057">
    <property type="entry name" value="Homeodomain-like_sf"/>
</dbReference>
<dbReference type="Proteomes" id="UP000476064">
    <property type="component" value="Chromosome"/>
</dbReference>